<accession>A0A6J7ITL1</accession>
<dbReference type="AlphaFoldDB" id="A0A6J7ITL1"/>
<dbReference type="PANTHER" id="PTHR33930:SF2">
    <property type="entry name" value="BLR3452 PROTEIN"/>
    <property type="match status" value="1"/>
</dbReference>
<feature type="domain" description="Carboxymuconolactone decarboxylase-like" evidence="1">
    <location>
        <begin position="36"/>
        <end position="106"/>
    </location>
</feature>
<evidence type="ECO:0000259" key="1">
    <source>
        <dbReference type="Pfam" id="PF02627"/>
    </source>
</evidence>
<gene>
    <name evidence="2" type="ORF">UFOPK3268_00211</name>
    <name evidence="3" type="ORF">UFOPK3752_00595</name>
    <name evidence="4" type="ORF">UFOPK4150_00634</name>
</gene>
<feature type="domain" description="Carboxymuconolactone decarboxylase-like" evidence="1">
    <location>
        <begin position="166"/>
        <end position="235"/>
    </location>
</feature>
<dbReference type="InterPro" id="IPR003779">
    <property type="entry name" value="CMD-like"/>
</dbReference>
<protein>
    <submittedName>
        <fullName evidence="3">Unannotated protein</fullName>
    </submittedName>
</protein>
<evidence type="ECO:0000313" key="3">
    <source>
        <dbReference type="EMBL" id="CAB4933652.1"/>
    </source>
</evidence>
<dbReference type="EMBL" id="CAFBIZ010000014">
    <property type="protein sequence ID" value="CAB4846447.1"/>
    <property type="molecule type" value="Genomic_DNA"/>
</dbReference>
<organism evidence="3">
    <name type="scientific">freshwater metagenome</name>
    <dbReference type="NCBI Taxonomy" id="449393"/>
    <lineage>
        <taxon>unclassified sequences</taxon>
        <taxon>metagenomes</taxon>
        <taxon>ecological metagenomes</taxon>
    </lineage>
</organism>
<reference evidence="3" key="1">
    <citation type="submission" date="2020-05" db="EMBL/GenBank/DDBJ databases">
        <authorList>
            <person name="Chiriac C."/>
            <person name="Salcher M."/>
            <person name="Ghai R."/>
            <person name="Kavagutti S V."/>
        </authorList>
    </citation>
    <scope>NUCLEOTIDE SEQUENCE</scope>
</reference>
<evidence type="ECO:0000313" key="2">
    <source>
        <dbReference type="EMBL" id="CAB4846447.1"/>
    </source>
</evidence>
<dbReference type="PANTHER" id="PTHR33930">
    <property type="entry name" value="ALKYL HYDROPEROXIDE REDUCTASE AHPD"/>
    <property type="match status" value="1"/>
</dbReference>
<dbReference type="InterPro" id="IPR029032">
    <property type="entry name" value="AhpD-like"/>
</dbReference>
<sequence length="255" mass="28223">MADTELDEHKAQLREAFIAARGYWSPLWDGVLDLDPAYFEAYLRFSEIPWKRGGLSPKVKEFIYIAIDAATTHLFVPGIRIHVQNALKYGASVAEILAVIELTSSMGLRSSELGMEILHEELEAAGIASVPSSVAGDAERQRLKAEFIERHHYWSDGWQRILTADPEFFGTVVKLFAAPFELAVLDRGTMELIQVAIYASVTHLEPVAMRRHIRASIELGVTEQEIAEVLQLASVLGIHSSTISVPILLEEAAAS</sequence>
<dbReference type="Pfam" id="PF02627">
    <property type="entry name" value="CMD"/>
    <property type="match status" value="2"/>
</dbReference>
<dbReference type="Gene3D" id="1.20.1290.10">
    <property type="entry name" value="AhpD-like"/>
    <property type="match status" value="2"/>
</dbReference>
<dbReference type="EMBL" id="CAFBND010000016">
    <property type="protein sequence ID" value="CAB4933652.1"/>
    <property type="molecule type" value="Genomic_DNA"/>
</dbReference>
<dbReference type="SUPFAM" id="SSF69118">
    <property type="entry name" value="AhpD-like"/>
    <property type="match status" value="1"/>
</dbReference>
<name>A0A6J7ITL1_9ZZZZ</name>
<dbReference type="EMBL" id="CAFBPU010000010">
    <property type="protein sequence ID" value="CAB5027200.1"/>
    <property type="molecule type" value="Genomic_DNA"/>
</dbReference>
<evidence type="ECO:0000313" key="4">
    <source>
        <dbReference type="EMBL" id="CAB5027200.1"/>
    </source>
</evidence>
<dbReference type="GO" id="GO:0051920">
    <property type="term" value="F:peroxiredoxin activity"/>
    <property type="evidence" value="ECO:0007669"/>
    <property type="project" value="InterPro"/>
</dbReference>
<proteinExistence type="predicted"/>